<dbReference type="STRING" id="35622.SAMN04489764_3456"/>
<dbReference type="OrthoDB" id="3848264at2"/>
<keyword evidence="3" id="KW-1185">Reference proteome</keyword>
<accession>A0A1H1G9X2</accession>
<protein>
    <submittedName>
        <fullName evidence="2">Uncharacterized protein</fullName>
    </submittedName>
</protein>
<proteinExistence type="predicted"/>
<feature type="region of interest" description="Disordered" evidence="1">
    <location>
        <begin position="17"/>
        <end position="47"/>
    </location>
</feature>
<dbReference type="AlphaFoldDB" id="A0A1H1G9X2"/>
<organism evidence="2 3">
    <name type="scientific">Thermostaphylospora chromogena</name>
    <dbReference type="NCBI Taxonomy" id="35622"/>
    <lineage>
        <taxon>Bacteria</taxon>
        <taxon>Bacillati</taxon>
        <taxon>Actinomycetota</taxon>
        <taxon>Actinomycetes</taxon>
        <taxon>Streptosporangiales</taxon>
        <taxon>Thermomonosporaceae</taxon>
        <taxon>Thermostaphylospora</taxon>
    </lineage>
</organism>
<name>A0A1H1G9X2_9ACTN</name>
<evidence type="ECO:0000313" key="3">
    <source>
        <dbReference type="Proteomes" id="UP000217103"/>
    </source>
</evidence>
<evidence type="ECO:0000313" key="2">
    <source>
        <dbReference type="EMBL" id="SDR09869.1"/>
    </source>
</evidence>
<dbReference type="Proteomes" id="UP000217103">
    <property type="component" value="Unassembled WGS sequence"/>
</dbReference>
<reference evidence="2 3" key="1">
    <citation type="submission" date="2016-10" db="EMBL/GenBank/DDBJ databases">
        <authorList>
            <person name="de Groot N.N."/>
        </authorList>
    </citation>
    <scope>NUCLEOTIDE SEQUENCE [LARGE SCALE GENOMIC DNA]</scope>
    <source>
        <strain evidence="2 3">DSM 43794</strain>
    </source>
</reference>
<evidence type="ECO:0000256" key="1">
    <source>
        <dbReference type="SAM" id="MobiDB-lite"/>
    </source>
</evidence>
<sequence>MANSGNIGNVYHLASVRPLPDDRDEPSVSDPHQAEVRGDAVPESDGASCDCPDCVTDVLSFPPVALADEARLAAEVPRVPLVADARRLAAWTGTRRVTEERLLPISDARTAVAELGLPVPADRLAAARTADELPLLHLLWSVAVNTGLIRVDGTTAEPGSPGAFGSFDAYDENGDPRELLEFWDGVVMDVLDRADEGLTGSAVVDDHLAEMLATMYSLSDGIAVAALVKGILQSHEVACQARPEEMRRLTATLPGELTEALNLLAYCGLIEGVAEGRPRLTPLGLWAVRQDLLREGHDAPTLDEVAVFADLTAEELVAALLGGEAAPSAVAVWLERRAPADAARELLAVAASGGPGERGAVGTILEELGPEAEAPVREALNQPTVWRYAASWLHVRDLPAPPLSTADGDWITIDTLASLLHMAKGAEEVGGFEALSPDEELLRLVETAPEVGHPDTLAVLDMLAARHPEPRVAKAARKTAMRMRSEAI</sequence>
<dbReference type="EMBL" id="FNKK01000002">
    <property type="protein sequence ID" value="SDR09869.1"/>
    <property type="molecule type" value="Genomic_DNA"/>
</dbReference>
<gene>
    <name evidence="2" type="ORF">SAMN04489764_3456</name>
</gene>